<dbReference type="GO" id="GO:0006935">
    <property type="term" value="P:chemotaxis"/>
    <property type="evidence" value="ECO:0007669"/>
    <property type="project" value="UniProtKB-KW"/>
</dbReference>
<keyword evidence="5" id="KW-0145">Chemotaxis</keyword>
<dbReference type="GO" id="GO:0071973">
    <property type="term" value="P:bacterial-type flagellum-dependent cell motility"/>
    <property type="evidence" value="ECO:0007669"/>
    <property type="project" value="InterPro"/>
</dbReference>
<comment type="similarity">
    <text evidence="2">Belongs to the FliN/MopA/SpaO family.</text>
</comment>
<feature type="domain" description="Flagellar motor switch protein FliN-like C-terminal" evidence="8">
    <location>
        <begin position="22"/>
        <end position="91"/>
    </location>
</feature>
<dbReference type="InterPro" id="IPR051469">
    <property type="entry name" value="FliN/MopA/SpaO"/>
</dbReference>
<keyword evidence="9" id="KW-0969">Cilium</keyword>
<evidence type="ECO:0000256" key="6">
    <source>
        <dbReference type="ARBA" id="ARBA00022779"/>
    </source>
</evidence>
<dbReference type="InterPro" id="IPR001543">
    <property type="entry name" value="FliN-like_C"/>
</dbReference>
<keyword evidence="9" id="KW-0282">Flagellum</keyword>
<dbReference type="Pfam" id="PF01052">
    <property type="entry name" value="FliMN_C"/>
    <property type="match status" value="1"/>
</dbReference>
<dbReference type="RefSeq" id="WP_135869210.1">
    <property type="nucleotide sequence ID" value="NZ_SRSC01000001.1"/>
</dbReference>
<name>A0A4S1CM61_9BACT</name>
<evidence type="ECO:0000256" key="7">
    <source>
        <dbReference type="ARBA" id="ARBA00023136"/>
    </source>
</evidence>
<evidence type="ECO:0000256" key="4">
    <source>
        <dbReference type="ARBA" id="ARBA00022475"/>
    </source>
</evidence>
<evidence type="ECO:0000256" key="5">
    <source>
        <dbReference type="ARBA" id="ARBA00022500"/>
    </source>
</evidence>
<evidence type="ECO:0000313" key="10">
    <source>
        <dbReference type="Proteomes" id="UP000306416"/>
    </source>
</evidence>
<dbReference type="AlphaFoldDB" id="A0A4S1CM61"/>
<evidence type="ECO:0000256" key="2">
    <source>
        <dbReference type="ARBA" id="ARBA00009226"/>
    </source>
</evidence>
<dbReference type="PANTHER" id="PTHR43484:SF1">
    <property type="entry name" value="FLAGELLAR MOTOR SWITCH PROTEIN FLIN"/>
    <property type="match status" value="1"/>
</dbReference>
<keyword evidence="4" id="KW-1003">Cell membrane</keyword>
<evidence type="ECO:0000256" key="1">
    <source>
        <dbReference type="ARBA" id="ARBA00004413"/>
    </source>
</evidence>
<evidence type="ECO:0000256" key="3">
    <source>
        <dbReference type="ARBA" id="ARBA00021897"/>
    </source>
</evidence>
<keyword evidence="6" id="KW-0283">Flagellar rotation</keyword>
<dbReference type="InterPro" id="IPR036429">
    <property type="entry name" value="SpoA-like_sf"/>
</dbReference>
<dbReference type="GO" id="GO:0005886">
    <property type="term" value="C:plasma membrane"/>
    <property type="evidence" value="ECO:0007669"/>
    <property type="project" value="UniProtKB-SubCell"/>
</dbReference>
<organism evidence="9 10">
    <name type="scientific">Geomonas terrae</name>
    <dbReference type="NCBI Taxonomy" id="2562681"/>
    <lineage>
        <taxon>Bacteria</taxon>
        <taxon>Pseudomonadati</taxon>
        <taxon>Thermodesulfobacteriota</taxon>
        <taxon>Desulfuromonadia</taxon>
        <taxon>Geobacterales</taxon>
        <taxon>Geobacteraceae</taxon>
        <taxon>Geomonas</taxon>
    </lineage>
</organism>
<dbReference type="Gene3D" id="2.30.330.10">
    <property type="entry name" value="SpoA-like"/>
    <property type="match status" value="1"/>
</dbReference>
<dbReference type="InterPro" id="IPR012826">
    <property type="entry name" value="FliN"/>
</dbReference>
<dbReference type="SUPFAM" id="SSF101801">
    <property type="entry name" value="Surface presentation of antigens (SPOA)"/>
    <property type="match status" value="1"/>
</dbReference>
<dbReference type="PRINTS" id="PR00956">
    <property type="entry name" value="FLGMOTORFLIN"/>
</dbReference>
<dbReference type="FunFam" id="2.30.330.10:FF:000001">
    <property type="entry name" value="Flagellar motor switch protein FliN"/>
    <property type="match status" value="1"/>
</dbReference>
<keyword evidence="10" id="KW-1185">Reference proteome</keyword>
<dbReference type="InterPro" id="IPR001172">
    <property type="entry name" value="FliN_T3SS_HrcQb"/>
</dbReference>
<dbReference type="GO" id="GO:0003774">
    <property type="term" value="F:cytoskeletal motor activity"/>
    <property type="evidence" value="ECO:0007669"/>
    <property type="project" value="InterPro"/>
</dbReference>
<protein>
    <recommendedName>
        <fullName evidence="3">Flagellar motor switch protein FliN</fullName>
    </recommendedName>
</protein>
<comment type="subcellular location">
    <subcellularLocation>
        <location evidence="1">Cell membrane</location>
        <topology evidence="1">Peripheral membrane protein</topology>
        <orientation evidence="1">Cytoplasmic side</orientation>
    </subcellularLocation>
</comment>
<dbReference type="EMBL" id="SRSC01000001">
    <property type="protein sequence ID" value="TGU74891.1"/>
    <property type="molecule type" value="Genomic_DNA"/>
</dbReference>
<dbReference type="GO" id="GO:0009425">
    <property type="term" value="C:bacterial-type flagellum basal body"/>
    <property type="evidence" value="ECO:0007669"/>
    <property type="project" value="InterPro"/>
</dbReference>
<reference evidence="9 10" key="1">
    <citation type="submission" date="2019-04" db="EMBL/GenBank/DDBJ databases">
        <title>Geobacter oryzae sp. nov., ferric-reducing bacteria isolated from paddy soil.</title>
        <authorList>
            <person name="Xu Z."/>
            <person name="Masuda Y."/>
            <person name="Itoh H."/>
            <person name="Senoo K."/>
        </authorList>
    </citation>
    <scope>NUCLEOTIDE SEQUENCE [LARGE SCALE GENOMIC DNA]</scope>
    <source>
        <strain evidence="9 10">Red111</strain>
    </source>
</reference>
<sequence length="101" mass="11265">MSEKLALDEQKEVPQVKNLDFIMDIPLQLTVELGRTKLLVRDVLQLNQGSVVELTKLAGEPLDVFVNSKLVARGEAVVVNDKFGIRLLDIVSPNERVDKVL</sequence>
<keyword evidence="9" id="KW-0966">Cell projection</keyword>
<gene>
    <name evidence="9" type="primary">fliN</name>
    <name evidence="9" type="ORF">E4633_05380</name>
</gene>
<accession>A0A4S1CM61</accession>
<keyword evidence="7" id="KW-0472">Membrane</keyword>
<evidence type="ECO:0000259" key="8">
    <source>
        <dbReference type="Pfam" id="PF01052"/>
    </source>
</evidence>
<dbReference type="NCBIfam" id="TIGR02480">
    <property type="entry name" value="fliN"/>
    <property type="match status" value="1"/>
</dbReference>
<dbReference type="Proteomes" id="UP000306416">
    <property type="component" value="Unassembled WGS sequence"/>
</dbReference>
<evidence type="ECO:0000313" key="9">
    <source>
        <dbReference type="EMBL" id="TGU74891.1"/>
    </source>
</evidence>
<dbReference type="PANTHER" id="PTHR43484">
    <property type="match status" value="1"/>
</dbReference>
<comment type="caution">
    <text evidence="9">The sequence shown here is derived from an EMBL/GenBank/DDBJ whole genome shotgun (WGS) entry which is preliminary data.</text>
</comment>
<proteinExistence type="inferred from homology"/>